<evidence type="ECO:0000256" key="1">
    <source>
        <dbReference type="ARBA" id="ARBA00005953"/>
    </source>
</evidence>
<dbReference type="InterPro" id="IPR050563">
    <property type="entry name" value="4-hydroxybenzoyl-CoA_TE"/>
</dbReference>
<dbReference type="SUPFAM" id="SSF54637">
    <property type="entry name" value="Thioesterase/thiol ester dehydrase-isomerase"/>
    <property type="match status" value="1"/>
</dbReference>
<evidence type="ECO:0000313" key="3">
    <source>
        <dbReference type="EMBL" id="KWZ83437.1"/>
    </source>
</evidence>
<dbReference type="InterPro" id="IPR029069">
    <property type="entry name" value="HotDog_dom_sf"/>
</dbReference>
<evidence type="ECO:0000313" key="4">
    <source>
        <dbReference type="Proteomes" id="UP000070376"/>
    </source>
</evidence>
<reference evidence="4" key="1">
    <citation type="submission" date="2016-01" db="EMBL/GenBank/DDBJ databases">
        <authorList>
            <person name="Mitreva M."/>
            <person name="Pepin K.H."/>
            <person name="Mihindukulasuriya K.A."/>
            <person name="Fulton R."/>
            <person name="Fronick C."/>
            <person name="O'Laughlin M."/>
            <person name="Miner T."/>
            <person name="Herter B."/>
            <person name="Rosa B.A."/>
            <person name="Cordes M."/>
            <person name="Tomlinson C."/>
            <person name="Wollam A."/>
            <person name="Palsikar V.B."/>
            <person name="Mardis E.R."/>
            <person name="Wilson R.K."/>
        </authorList>
    </citation>
    <scope>NUCLEOTIDE SEQUENCE [LARGE SCALE GENOMIC DNA]</scope>
    <source>
        <strain evidence="4">GED7749B</strain>
    </source>
</reference>
<dbReference type="PANTHER" id="PTHR31793">
    <property type="entry name" value="4-HYDROXYBENZOYL-COA THIOESTERASE FAMILY MEMBER"/>
    <property type="match status" value="1"/>
</dbReference>
<dbReference type="EMBL" id="LRPN01000037">
    <property type="protein sequence ID" value="KWZ83437.1"/>
    <property type="molecule type" value="Genomic_DNA"/>
</dbReference>
<dbReference type="Proteomes" id="UP000070376">
    <property type="component" value="Unassembled WGS sequence"/>
</dbReference>
<dbReference type="Pfam" id="PF13279">
    <property type="entry name" value="4HBT_2"/>
    <property type="match status" value="1"/>
</dbReference>
<comment type="caution">
    <text evidence="3">The sequence shown here is derived from an EMBL/GenBank/DDBJ whole genome shotgun (WGS) entry which is preliminary data.</text>
</comment>
<sequence>MRLYCGTARNRKSALQCGSWNWGRPCDEQTARDEKAHHIAAAVTRNGLGKKRDCSNGSIMVRTLQGCKSTATVMVFKQKGGIFLHELKLRTRFCETDAIGHINNTSYFIYLEDARLKFFESIGASVEIKDFNIILASVKCDFVSQAFYNEELTIRTGVAKLGNTSCELAHEILDAETGRLIARGKAVVVFFDFDKQQSRPIPDDIRGILEKHLQTAM</sequence>
<proteinExistence type="inferred from homology"/>
<dbReference type="PATRIC" id="fig|1398.22.peg.1231"/>
<dbReference type="CDD" id="cd00586">
    <property type="entry name" value="4HBT"/>
    <property type="match status" value="1"/>
</dbReference>
<evidence type="ECO:0000256" key="2">
    <source>
        <dbReference type="ARBA" id="ARBA00022801"/>
    </source>
</evidence>
<keyword evidence="2 3" id="KW-0378">Hydrolase</keyword>
<name>A0A133KVD3_HEYCO</name>
<comment type="similarity">
    <text evidence="1">Belongs to the 4-hydroxybenzoyl-CoA thioesterase family.</text>
</comment>
<accession>A0A133KVD3</accession>
<dbReference type="AlphaFoldDB" id="A0A133KVD3"/>
<gene>
    <name evidence="3" type="ORF">HMPREF3213_01213</name>
</gene>
<dbReference type="GO" id="GO:0047617">
    <property type="term" value="F:fatty acyl-CoA hydrolase activity"/>
    <property type="evidence" value="ECO:0007669"/>
    <property type="project" value="TreeGrafter"/>
</dbReference>
<organism evidence="3 4">
    <name type="scientific">Heyndrickxia coagulans</name>
    <name type="common">Weizmannia coagulans</name>
    <dbReference type="NCBI Taxonomy" id="1398"/>
    <lineage>
        <taxon>Bacteria</taxon>
        <taxon>Bacillati</taxon>
        <taxon>Bacillota</taxon>
        <taxon>Bacilli</taxon>
        <taxon>Bacillales</taxon>
        <taxon>Bacillaceae</taxon>
        <taxon>Heyndrickxia</taxon>
    </lineage>
</organism>
<dbReference type="PANTHER" id="PTHR31793:SF27">
    <property type="entry name" value="NOVEL THIOESTERASE SUPERFAMILY DOMAIN AND SAPOSIN A-TYPE DOMAIN CONTAINING PROTEIN (0610012H03RIK)"/>
    <property type="match status" value="1"/>
</dbReference>
<protein>
    <submittedName>
        <fullName evidence="3">Acyl-CoA thioester hydrolase, YbgC/YbaW family</fullName>
    </submittedName>
</protein>
<dbReference type="Gene3D" id="3.10.129.10">
    <property type="entry name" value="Hotdog Thioesterase"/>
    <property type="match status" value="1"/>
</dbReference>